<feature type="transmembrane region" description="Helical" evidence="8">
    <location>
        <begin position="407"/>
        <end position="430"/>
    </location>
</feature>
<evidence type="ECO:0000256" key="1">
    <source>
        <dbReference type="ARBA" id="ARBA00004651"/>
    </source>
</evidence>
<dbReference type="Pfam" id="PF02652">
    <property type="entry name" value="Lactate_perm"/>
    <property type="match status" value="1"/>
</dbReference>
<feature type="transmembrane region" description="Helical" evidence="8">
    <location>
        <begin position="183"/>
        <end position="206"/>
    </location>
</feature>
<organism evidence="9 10">
    <name type="scientific">Veillonella absiana</name>
    <dbReference type="NCBI Taxonomy" id="3079305"/>
    <lineage>
        <taxon>Bacteria</taxon>
        <taxon>Bacillati</taxon>
        <taxon>Bacillota</taxon>
        <taxon>Negativicutes</taxon>
        <taxon>Veillonellales</taxon>
        <taxon>Veillonellaceae</taxon>
        <taxon>Veillonella</taxon>
    </lineage>
</organism>
<keyword evidence="3 8" id="KW-0813">Transport</keyword>
<feature type="transmembrane region" description="Helical" evidence="8">
    <location>
        <begin position="328"/>
        <end position="348"/>
    </location>
</feature>
<evidence type="ECO:0000256" key="8">
    <source>
        <dbReference type="RuleBase" id="RU365092"/>
    </source>
</evidence>
<evidence type="ECO:0000256" key="3">
    <source>
        <dbReference type="ARBA" id="ARBA00022448"/>
    </source>
</evidence>
<gene>
    <name evidence="9" type="ORF">RVY80_01755</name>
</gene>
<comment type="function">
    <text evidence="8">Uptake of L-lactate across the membrane. Can also transport D-lactate and glycolate.</text>
</comment>
<feature type="transmembrane region" description="Helical" evidence="8">
    <location>
        <begin position="280"/>
        <end position="298"/>
    </location>
</feature>
<evidence type="ECO:0000256" key="7">
    <source>
        <dbReference type="ARBA" id="ARBA00023136"/>
    </source>
</evidence>
<dbReference type="InterPro" id="IPR003804">
    <property type="entry name" value="Lactate_perm"/>
</dbReference>
<dbReference type="PANTHER" id="PTHR30003">
    <property type="entry name" value="L-LACTATE PERMEASE"/>
    <property type="match status" value="1"/>
</dbReference>
<evidence type="ECO:0000256" key="6">
    <source>
        <dbReference type="ARBA" id="ARBA00022989"/>
    </source>
</evidence>
<feature type="transmembrane region" description="Helical" evidence="8">
    <location>
        <begin position="30"/>
        <end position="49"/>
    </location>
</feature>
<keyword evidence="5 8" id="KW-0812">Transmembrane</keyword>
<keyword evidence="6 8" id="KW-1133">Transmembrane helix</keyword>
<evidence type="ECO:0000256" key="4">
    <source>
        <dbReference type="ARBA" id="ARBA00022475"/>
    </source>
</evidence>
<proteinExistence type="inferred from homology"/>
<dbReference type="RefSeq" id="WP_317329569.1">
    <property type="nucleotide sequence ID" value="NZ_JAWJZA010000011.1"/>
</dbReference>
<feature type="transmembrane region" description="Helical" evidence="8">
    <location>
        <begin position="6"/>
        <end position="23"/>
    </location>
</feature>
<feature type="transmembrane region" description="Helical" evidence="8">
    <location>
        <begin position="240"/>
        <end position="259"/>
    </location>
</feature>
<accession>A0ABU3Z6P1</accession>
<protein>
    <recommendedName>
        <fullName evidence="8">L-lactate permease</fullName>
    </recommendedName>
</protein>
<sequence length="545" mass="56690">MSHMTTLLALLPILWLIVALAILKVPAWKACGIAAIGSFIIAVFPFAKAPSIMFSGALEGAALAIWPILLVITAAIFTYNLVVHTKAMETIKTMLSSVTSDMRVLALLLAWGFGAFMEGMAGFGTAVAIPAAMMVAVGFNPLKSIIACLVANSVPTTFGSIAIPTTTLASLTGLNPVHLGTYISVQLFILNIIAPFFVVAIIGGGFKALKGVFLTTLLAGLALAVPELVINAAVGPELSVMGSSLIIMGVIIACAKAMPPKDPEYQVEATSAPAVSSNEGLVAAMPFILIVILLLATSKLVPAINGPLAAIKTAVPIYQGAGAKPYTFVWIATPGIMIFIAAFIGGFIQKAGFGEMLKVLTTTVKNLKFTYVTIISVVMTAKLMTYSGMTNEIATTLVSATGNMYPAFAPLIGALGAFLTGSGTNANVLFGPLQIDAAKAMAPDYAALPLWLAAMNSGSAGTGKMFSPQSIAIAIGAVAPALEAYIEANKSKIDDSKAKELRDSIAANVIMTTVLKYFIIFIVANGIISYFGHNFISAIEQILLK</sequence>
<feature type="transmembrane region" description="Helical" evidence="8">
    <location>
        <begin position="213"/>
        <end position="234"/>
    </location>
</feature>
<keyword evidence="10" id="KW-1185">Reference proteome</keyword>
<feature type="transmembrane region" description="Helical" evidence="8">
    <location>
        <begin position="505"/>
        <end position="528"/>
    </location>
</feature>
<evidence type="ECO:0000313" key="10">
    <source>
        <dbReference type="Proteomes" id="UP001272515"/>
    </source>
</evidence>
<evidence type="ECO:0000256" key="2">
    <source>
        <dbReference type="ARBA" id="ARBA00010100"/>
    </source>
</evidence>
<keyword evidence="7 8" id="KW-0472">Membrane</keyword>
<dbReference type="Proteomes" id="UP001272515">
    <property type="component" value="Unassembled WGS sequence"/>
</dbReference>
<evidence type="ECO:0000313" key="9">
    <source>
        <dbReference type="EMBL" id="MDV5087579.1"/>
    </source>
</evidence>
<reference evidence="9 10" key="1">
    <citation type="submission" date="2023-10" db="EMBL/GenBank/DDBJ databases">
        <title>Veillonella sp. nov., isolated from a pig farm feces dump.</title>
        <authorList>
            <person name="Chang Y.-H."/>
        </authorList>
    </citation>
    <scope>NUCLEOTIDE SEQUENCE [LARGE SCALE GENOMIC DNA]</scope>
    <source>
        <strain evidence="9 10">YH-vei2233</strain>
    </source>
</reference>
<comment type="caution">
    <text evidence="9">The sequence shown here is derived from an EMBL/GenBank/DDBJ whole genome shotgun (WGS) entry which is preliminary data.</text>
</comment>
<name>A0ABU3Z6P1_9FIRM</name>
<comment type="subcellular location">
    <subcellularLocation>
        <location evidence="1 8">Cell membrane</location>
        <topology evidence="1 8">Multi-pass membrane protein</topology>
    </subcellularLocation>
</comment>
<evidence type="ECO:0000256" key="5">
    <source>
        <dbReference type="ARBA" id="ARBA00022692"/>
    </source>
</evidence>
<dbReference type="PANTHER" id="PTHR30003:SF0">
    <property type="entry name" value="GLYCOLATE PERMEASE GLCA-RELATED"/>
    <property type="match status" value="1"/>
</dbReference>
<keyword evidence="4 8" id="KW-1003">Cell membrane</keyword>
<comment type="similarity">
    <text evidence="2 8">Belongs to the lactate permease family.</text>
</comment>
<feature type="transmembrane region" description="Helical" evidence="8">
    <location>
        <begin position="61"/>
        <end position="82"/>
    </location>
</feature>
<dbReference type="EMBL" id="JAWJZB010000002">
    <property type="protein sequence ID" value="MDV5087579.1"/>
    <property type="molecule type" value="Genomic_DNA"/>
</dbReference>
<feature type="transmembrane region" description="Helical" evidence="8">
    <location>
        <begin position="369"/>
        <end position="387"/>
    </location>
</feature>